<feature type="region of interest" description="Disordered" evidence="1">
    <location>
        <begin position="302"/>
        <end position="404"/>
    </location>
</feature>
<dbReference type="HOGENOM" id="CLU_597307_0_0_1"/>
<feature type="compositionally biased region" description="Low complexity" evidence="1">
    <location>
        <begin position="173"/>
        <end position="192"/>
    </location>
</feature>
<dbReference type="Gene3D" id="2.60.120.260">
    <property type="entry name" value="Galactose-binding domain-like"/>
    <property type="match status" value="1"/>
</dbReference>
<dbReference type="EMBL" id="KN840455">
    <property type="protein sequence ID" value="KIP10384.1"/>
    <property type="molecule type" value="Genomic_DNA"/>
</dbReference>
<evidence type="ECO:0000313" key="4">
    <source>
        <dbReference type="Proteomes" id="UP000053257"/>
    </source>
</evidence>
<proteinExistence type="predicted"/>
<accession>A0A0C3NY93</accession>
<feature type="compositionally biased region" description="Low complexity" evidence="1">
    <location>
        <begin position="199"/>
        <end position="213"/>
    </location>
</feature>
<feature type="compositionally biased region" description="Low complexity" evidence="1">
    <location>
        <begin position="142"/>
        <end position="152"/>
    </location>
</feature>
<reference evidence="3 4" key="1">
    <citation type="journal article" date="2014" name="PLoS Genet.">
        <title>Analysis of the Phlebiopsis gigantea genome, transcriptome and secretome provides insight into its pioneer colonization strategies of wood.</title>
        <authorList>
            <person name="Hori C."/>
            <person name="Ishida T."/>
            <person name="Igarashi K."/>
            <person name="Samejima M."/>
            <person name="Suzuki H."/>
            <person name="Master E."/>
            <person name="Ferreira P."/>
            <person name="Ruiz-Duenas F.J."/>
            <person name="Held B."/>
            <person name="Canessa P."/>
            <person name="Larrondo L.F."/>
            <person name="Schmoll M."/>
            <person name="Druzhinina I.S."/>
            <person name="Kubicek C.P."/>
            <person name="Gaskell J.A."/>
            <person name="Kersten P."/>
            <person name="St John F."/>
            <person name="Glasner J."/>
            <person name="Sabat G."/>
            <person name="Splinter BonDurant S."/>
            <person name="Syed K."/>
            <person name="Yadav J."/>
            <person name="Mgbeahuruike A.C."/>
            <person name="Kovalchuk A."/>
            <person name="Asiegbu F.O."/>
            <person name="Lackner G."/>
            <person name="Hoffmeister D."/>
            <person name="Rencoret J."/>
            <person name="Gutierrez A."/>
            <person name="Sun H."/>
            <person name="Lindquist E."/>
            <person name="Barry K."/>
            <person name="Riley R."/>
            <person name="Grigoriev I.V."/>
            <person name="Henrissat B."/>
            <person name="Kues U."/>
            <person name="Berka R.M."/>
            <person name="Martinez A.T."/>
            <person name="Covert S.F."/>
            <person name="Blanchette R.A."/>
            <person name="Cullen D."/>
        </authorList>
    </citation>
    <scope>NUCLEOTIDE SEQUENCE [LARGE SCALE GENOMIC DNA]</scope>
    <source>
        <strain evidence="3 4">11061_1 CR5-6</strain>
    </source>
</reference>
<keyword evidence="2" id="KW-0812">Transmembrane</keyword>
<evidence type="ECO:0000256" key="1">
    <source>
        <dbReference type="SAM" id="MobiDB-lite"/>
    </source>
</evidence>
<dbReference type="STRING" id="745531.A0A0C3NY93"/>
<feature type="transmembrane region" description="Helical" evidence="2">
    <location>
        <begin position="267"/>
        <end position="289"/>
    </location>
</feature>
<feature type="compositionally biased region" description="Basic and acidic residues" evidence="1">
    <location>
        <begin position="378"/>
        <end position="387"/>
    </location>
</feature>
<feature type="region of interest" description="Disordered" evidence="1">
    <location>
        <begin position="142"/>
        <end position="213"/>
    </location>
</feature>
<organism evidence="3 4">
    <name type="scientific">Phlebiopsis gigantea (strain 11061_1 CR5-6)</name>
    <name type="common">White-rot fungus</name>
    <name type="synonym">Peniophora gigantea</name>
    <dbReference type="NCBI Taxonomy" id="745531"/>
    <lineage>
        <taxon>Eukaryota</taxon>
        <taxon>Fungi</taxon>
        <taxon>Dikarya</taxon>
        <taxon>Basidiomycota</taxon>
        <taxon>Agaricomycotina</taxon>
        <taxon>Agaricomycetes</taxon>
        <taxon>Polyporales</taxon>
        <taxon>Phanerochaetaceae</taxon>
        <taxon>Phlebiopsis</taxon>
    </lineage>
</organism>
<dbReference type="OrthoDB" id="2757989at2759"/>
<keyword evidence="4" id="KW-1185">Reference proteome</keyword>
<dbReference type="Proteomes" id="UP000053257">
    <property type="component" value="Unassembled WGS sequence"/>
</dbReference>
<gene>
    <name evidence="3" type="ORF">PHLGIDRAFT_240261</name>
</gene>
<sequence length="458" mass="47530">MSTFNSTALIVDDRDINVKYSPGWQQQSTTAEFDDTKSGANEAGMTATLQFTGTGVEVYGSLGSWDVYGVPVSSYVVDGGDEATYTAPLIQPGFFEARILFYRSPPLDPGAHTLVITNKNGTKPCVYWLDYFIYTPVVTTSLPPSSPPTTQVNAPTTQGSNSTPTLATPPPTSNSIQQGSTQQSTASQGATTHSLSPVSQNNAASSTPSSSAAFATSNGVTNTGTLLATVNTSSTASQQAGSATPSQSASAVAAAASTSRARVSSGAIAGGVVGGLAILTLLFIALLLCHRRIRQRSDEDLSPFVLGSGAVPANRGSRSLGSSSTVHMNNEKASGPRNAQSGASFASPDALLPTHAFTSTSQPLQGGESAQPAPGEAEFDRFSHSDRGVTSPEAPTSTSWPSDPRTMILTKLRDMRHARDGSGASSVSLVRQHEDSGVRMLPRAEQSFVDIPPAYSTN</sequence>
<evidence type="ECO:0000313" key="3">
    <source>
        <dbReference type="EMBL" id="KIP10384.1"/>
    </source>
</evidence>
<keyword evidence="2" id="KW-1133">Transmembrane helix</keyword>
<name>A0A0C3NY93_PHLG1</name>
<evidence type="ECO:0000256" key="2">
    <source>
        <dbReference type="SAM" id="Phobius"/>
    </source>
</evidence>
<feature type="compositionally biased region" description="Polar residues" evidence="1">
    <location>
        <begin position="316"/>
        <end position="344"/>
    </location>
</feature>
<dbReference type="AlphaFoldDB" id="A0A0C3NY93"/>
<keyword evidence="2" id="KW-0472">Membrane</keyword>
<protein>
    <submittedName>
        <fullName evidence="3">Uncharacterized protein</fullName>
    </submittedName>
</protein>